<protein>
    <submittedName>
        <fullName evidence="2">VOC family protein</fullName>
    </submittedName>
</protein>
<feature type="non-terminal residue" evidence="2">
    <location>
        <position position="207"/>
    </location>
</feature>
<accession>A0ABW3CJN0</accession>
<gene>
    <name evidence="2" type="ORF">ACFQ07_19930</name>
</gene>
<dbReference type="Gene3D" id="3.10.180.10">
    <property type="entry name" value="2,3-Dihydroxybiphenyl 1,2-Dioxygenase, domain 1"/>
    <property type="match status" value="2"/>
</dbReference>
<dbReference type="PANTHER" id="PTHR33993:SF10">
    <property type="entry name" value="CONSERVED PROTEIN"/>
    <property type="match status" value="1"/>
</dbReference>
<dbReference type="InterPro" id="IPR037523">
    <property type="entry name" value="VOC_core"/>
</dbReference>
<dbReference type="InterPro" id="IPR004360">
    <property type="entry name" value="Glyas_Fos-R_dOase_dom"/>
</dbReference>
<name>A0ABW3CJN0_9ACTN</name>
<dbReference type="InterPro" id="IPR052164">
    <property type="entry name" value="Anthracycline_SecMetBiosynth"/>
</dbReference>
<keyword evidence="3" id="KW-1185">Reference proteome</keyword>
<dbReference type="Proteomes" id="UP001597083">
    <property type="component" value="Unassembled WGS sequence"/>
</dbReference>
<evidence type="ECO:0000313" key="3">
    <source>
        <dbReference type="Proteomes" id="UP001597083"/>
    </source>
</evidence>
<organism evidence="2 3">
    <name type="scientific">Actinomadura adrarensis</name>
    <dbReference type="NCBI Taxonomy" id="1819600"/>
    <lineage>
        <taxon>Bacteria</taxon>
        <taxon>Bacillati</taxon>
        <taxon>Actinomycetota</taxon>
        <taxon>Actinomycetes</taxon>
        <taxon>Streptosporangiales</taxon>
        <taxon>Thermomonosporaceae</taxon>
        <taxon>Actinomadura</taxon>
    </lineage>
</organism>
<sequence>MVKLTAGAPAGTPNWIDLGIPDLAEAMDFYGALLGWEFQDYGPEAGHYHACLLRGEQVAGMMQLPEPAPAYWWSVYFATDDCDATVKRVTDARGTIVNAPMDVLDQGRMAIVIDTVGAQFGLWQGRAHLGSVIVNEPGSFVWNELVTPAPAEAAEFYQAVFDYSLTTDVPGDVDYTVLNRADGQGIGGILGDPGAGDAAWFTYFDVA</sequence>
<evidence type="ECO:0000259" key="1">
    <source>
        <dbReference type="PROSITE" id="PS51819"/>
    </source>
</evidence>
<dbReference type="SUPFAM" id="SSF54593">
    <property type="entry name" value="Glyoxalase/Bleomycin resistance protein/Dihydroxybiphenyl dioxygenase"/>
    <property type="match status" value="1"/>
</dbReference>
<dbReference type="Pfam" id="PF00903">
    <property type="entry name" value="Glyoxalase"/>
    <property type="match status" value="1"/>
</dbReference>
<feature type="domain" description="VOC" evidence="1">
    <location>
        <begin position="12"/>
        <end position="125"/>
    </location>
</feature>
<dbReference type="PROSITE" id="PS51819">
    <property type="entry name" value="VOC"/>
    <property type="match status" value="1"/>
</dbReference>
<dbReference type="EMBL" id="JBHTIR010002996">
    <property type="protein sequence ID" value="MFD0854516.1"/>
    <property type="molecule type" value="Genomic_DNA"/>
</dbReference>
<dbReference type="CDD" id="cd07247">
    <property type="entry name" value="SgaA_N_like"/>
    <property type="match status" value="1"/>
</dbReference>
<dbReference type="PANTHER" id="PTHR33993">
    <property type="entry name" value="GLYOXALASE-RELATED"/>
    <property type="match status" value="1"/>
</dbReference>
<evidence type="ECO:0000313" key="2">
    <source>
        <dbReference type="EMBL" id="MFD0854516.1"/>
    </source>
</evidence>
<dbReference type="InterPro" id="IPR029068">
    <property type="entry name" value="Glyas_Bleomycin-R_OHBP_Dase"/>
</dbReference>
<proteinExistence type="predicted"/>
<reference evidence="3" key="1">
    <citation type="journal article" date="2019" name="Int. J. Syst. Evol. Microbiol.">
        <title>The Global Catalogue of Microorganisms (GCM) 10K type strain sequencing project: providing services to taxonomists for standard genome sequencing and annotation.</title>
        <authorList>
            <consortium name="The Broad Institute Genomics Platform"/>
            <consortium name="The Broad Institute Genome Sequencing Center for Infectious Disease"/>
            <person name="Wu L."/>
            <person name="Ma J."/>
        </authorList>
    </citation>
    <scope>NUCLEOTIDE SEQUENCE [LARGE SCALE GENOMIC DNA]</scope>
    <source>
        <strain evidence="3">JCM 31696</strain>
    </source>
</reference>
<comment type="caution">
    <text evidence="2">The sequence shown here is derived from an EMBL/GenBank/DDBJ whole genome shotgun (WGS) entry which is preliminary data.</text>
</comment>